<dbReference type="KEGG" id="lal:AT746_16025"/>
<dbReference type="CDD" id="cd01948">
    <property type="entry name" value="EAL"/>
    <property type="match status" value="1"/>
</dbReference>
<evidence type="ECO:0000256" key="3">
    <source>
        <dbReference type="PROSITE-ProRule" id="PRU00169"/>
    </source>
</evidence>
<dbReference type="SUPFAM" id="SSF52172">
    <property type="entry name" value="CheY-like"/>
    <property type="match status" value="1"/>
</dbReference>
<evidence type="ECO:0000259" key="6">
    <source>
        <dbReference type="PROSITE" id="PS50883"/>
    </source>
</evidence>
<dbReference type="InterPro" id="IPR000160">
    <property type="entry name" value="GGDEF_dom"/>
</dbReference>
<dbReference type="GO" id="GO:0016301">
    <property type="term" value="F:kinase activity"/>
    <property type="evidence" value="ECO:0007669"/>
    <property type="project" value="UniProtKB-KW"/>
</dbReference>
<dbReference type="CDD" id="cd01949">
    <property type="entry name" value="GGDEF"/>
    <property type="match status" value="1"/>
</dbReference>
<keyword evidence="3" id="KW-0597">Phosphoprotein</keyword>
<dbReference type="AlphaFoldDB" id="A0A0U3ANW3"/>
<dbReference type="EMBL" id="CP013650">
    <property type="protein sequence ID" value="ALS99618.1"/>
    <property type="molecule type" value="Genomic_DNA"/>
</dbReference>
<dbReference type="Gene3D" id="3.30.70.270">
    <property type="match status" value="1"/>
</dbReference>
<proteinExistence type="predicted"/>
<dbReference type="Gene3D" id="3.40.50.2300">
    <property type="match status" value="1"/>
</dbReference>
<evidence type="ECO:0000259" key="7">
    <source>
        <dbReference type="PROSITE" id="PS50887"/>
    </source>
</evidence>
<dbReference type="GO" id="GO:0071111">
    <property type="term" value="F:cyclic-guanylate-specific phosphodiesterase activity"/>
    <property type="evidence" value="ECO:0007669"/>
    <property type="project" value="InterPro"/>
</dbReference>
<dbReference type="InterPro" id="IPR003018">
    <property type="entry name" value="GAF"/>
</dbReference>
<keyword evidence="2" id="KW-0418">Kinase</keyword>
<dbReference type="InterPro" id="IPR001789">
    <property type="entry name" value="Sig_transdc_resp-reg_receiver"/>
</dbReference>
<dbReference type="SUPFAM" id="SSF55781">
    <property type="entry name" value="GAF domain-like"/>
    <property type="match status" value="1"/>
</dbReference>
<dbReference type="SMART" id="SM00267">
    <property type="entry name" value="GGDEF"/>
    <property type="match status" value="1"/>
</dbReference>
<gene>
    <name evidence="8" type="ORF">AT746_16025</name>
</gene>
<feature type="region of interest" description="Disordered" evidence="4">
    <location>
        <begin position="715"/>
        <end position="738"/>
    </location>
</feature>
<keyword evidence="1" id="KW-0808">Transferase</keyword>
<dbReference type="PROSITE" id="PS50110">
    <property type="entry name" value="RESPONSE_REGULATORY"/>
    <property type="match status" value="1"/>
</dbReference>
<dbReference type="InterPro" id="IPR011006">
    <property type="entry name" value="CheY-like_superfamily"/>
</dbReference>
<accession>A0A0U3ANW3</accession>
<feature type="modified residue" description="4-aspartylphosphate" evidence="3">
    <location>
        <position position="54"/>
    </location>
</feature>
<sequence length="738" mass="82775">MSDKKLLVLDDDPLIGQTITSIAQFCDFNVELCTTPERFFDLFFSWSPDAIALDLIMPQMDGVEVLAELGKLGCQAGIIITSGVGSRVLDAASRSAQDKGLNIVGTLAKPFSPKMFRSLLDRCPKVGIRIKSHLSEKVSVRRFELADLRQALSDRQIRVAYQPKVNCQSGLVSGFEALARLQMPGLGNIPPDTFIPLAEQHELIDTLTEQVFTSALQWLKDLPEQVYQRGALPGAVTKLNELTVSVNISARSLGNRTMFDNLVTDCEQADISPNRIIFELTETSTMEEPSYSLDILTRLRMQGFKLSIDDFGTGFSSMVQLVRLPFSEMKIDKSFVMTVPISEESRAVTRSIAELGQSLNLQVTAEGVEDQQTLDFLNRVGCQQAQGFFISRAIESYNVADWFVRHLQQWDLRRTDALTKLRLLDTAEEEQFDRHTRLAKRLFNVPIALVSLVDKNRQWFKSHQGLDARQTSRASSFCTHTILSDRPLVIEDAQRDDRFASNELVTGAPDIRFYAGTPLRASDGQHIGTLCIIDTQPRQLAEEKQQLLQDIGLLVEKEIHTNVRATQDYLTGFPDRSGFEIQAQESLQLCRKLRLPVSLMLLDLDNFTQINREFGHAEGDKALQSFAGLLCKVVRESDLLARFGADEFAILLIDAGEKQLKEVIQRLSHQLAEFNQRLSSTYELSFSLGVASTDTRDDEDFPALLEMAEVSLKNAKAQKRARQINDSERQPSGETGRD</sequence>
<dbReference type="Pfam" id="PF00563">
    <property type="entry name" value="EAL"/>
    <property type="match status" value="1"/>
</dbReference>
<dbReference type="SMART" id="SM00448">
    <property type="entry name" value="REC"/>
    <property type="match status" value="1"/>
</dbReference>
<feature type="domain" description="GGDEF" evidence="7">
    <location>
        <begin position="595"/>
        <end position="727"/>
    </location>
</feature>
<dbReference type="SUPFAM" id="SSF55073">
    <property type="entry name" value="Nucleotide cyclase"/>
    <property type="match status" value="1"/>
</dbReference>
<dbReference type="GO" id="GO:0000160">
    <property type="term" value="P:phosphorelay signal transduction system"/>
    <property type="evidence" value="ECO:0007669"/>
    <property type="project" value="InterPro"/>
</dbReference>
<dbReference type="STRING" id="1526571.AT746_16025"/>
<reference evidence="8 9" key="1">
    <citation type="submission" date="2015-12" db="EMBL/GenBank/DDBJ databases">
        <title>Complete genome of Lacimicrobium alkaliphilum KCTC 32984.</title>
        <authorList>
            <person name="Kim S.-G."/>
            <person name="Lee Y.-J."/>
        </authorList>
    </citation>
    <scope>NUCLEOTIDE SEQUENCE [LARGE SCALE GENOMIC DNA]</scope>
    <source>
        <strain evidence="8 9">YelD216</strain>
    </source>
</reference>
<dbReference type="Pfam" id="PF00072">
    <property type="entry name" value="Response_reg"/>
    <property type="match status" value="1"/>
</dbReference>
<evidence type="ECO:0008006" key="10">
    <source>
        <dbReference type="Google" id="ProtNLM"/>
    </source>
</evidence>
<feature type="compositionally biased region" description="Basic and acidic residues" evidence="4">
    <location>
        <begin position="723"/>
        <end position="738"/>
    </location>
</feature>
<dbReference type="InterPro" id="IPR029016">
    <property type="entry name" value="GAF-like_dom_sf"/>
</dbReference>
<keyword evidence="9" id="KW-1185">Reference proteome</keyword>
<name>A0A0U3ANW3_9ALTE</name>
<evidence type="ECO:0000313" key="9">
    <source>
        <dbReference type="Proteomes" id="UP000068447"/>
    </source>
</evidence>
<dbReference type="RefSeq" id="WP_062482311.1">
    <property type="nucleotide sequence ID" value="NZ_CP013650.1"/>
</dbReference>
<organism evidence="8 9">
    <name type="scientific">Lacimicrobium alkaliphilum</name>
    <dbReference type="NCBI Taxonomy" id="1526571"/>
    <lineage>
        <taxon>Bacteria</taxon>
        <taxon>Pseudomonadati</taxon>
        <taxon>Pseudomonadota</taxon>
        <taxon>Gammaproteobacteria</taxon>
        <taxon>Alteromonadales</taxon>
        <taxon>Alteromonadaceae</taxon>
        <taxon>Lacimicrobium</taxon>
    </lineage>
</organism>
<dbReference type="Pfam" id="PF00990">
    <property type="entry name" value="GGDEF"/>
    <property type="match status" value="1"/>
</dbReference>
<dbReference type="InterPro" id="IPR035919">
    <property type="entry name" value="EAL_sf"/>
</dbReference>
<dbReference type="PANTHER" id="PTHR33121:SF71">
    <property type="entry name" value="OXYGEN SENSOR PROTEIN DOSP"/>
    <property type="match status" value="1"/>
</dbReference>
<protein>
    <recommendedName>
        <fullName evidence="10">Diguanylate cyclase</fullName>
    </recommendedName>
</protein>
<dbReference type="SUPFAM" id="SSF141868">
    <property type="entry name" value="EAL domain-like"/>
    <property type="match status" value="1"/>
</dbReference>
<dbReference type="NCBIfam" id="TIGR00254">
    <property type="entry name" value="GGDEF"/>
    <property type="match status" value="1"/>
</dbReference>
<evidence type="ECO:0000256" key="4">
    <source>
        <dbReference type="SAM" id="MobiDB-lite"/>
    </source>
</evidence>
<dbReference type="InterPro" id="IPR029787">
    <property type="entry name" value="Nucleotide_cyclase"/>
</dbReference>
<dbReference type="InterPro" id="IPR043128">
    <property type="entry name" value="Rev_trsase/Diguanyl_cyclase"/>
</dbReference>
<dbReference type="Gene3D" id="3.30.450.40">
    <property type="match status" value="1"/>
</dbReference>
<evidence type="ECO:0000313" key="8">
    <source>
        <dbReference type="EMBL" id="ALS99618.1"/>
    </source>
</evidence>
<feature type="domain" description="Response regulatory" evidence="5">
    <location>
        <begin position="5"/>
        <end position="124"/>
    </location>
</feature>
<dbReference type="SMART" id="SM00065">
    <property type="entry name" value="GAF"/>
    <property type="match status" value="1"/>
</dbReference>
<dbReference type="PROSITE" id="PS50887">
    <property type="entry name" value="GGDEF"/>
    <property type="match status" value="1"/>
</dbReference>
<dbReference type="PROSITE" id="PS50883">
    <property type="entry name" value="EAL"/>
    <property type="match status" value="1"/>
</dbReference>
<dbReference type="PANTHER" id="PTHR33121">
    <property type="entry name" value="CYCLIC DI-GMP PHOSPHODIESTERASE PDEF"/>
    <property type="match status" value="1"/>
</dbReference>
<evidence type="ECO:0000256" key="1">
    <source>
        <dbReference type="ARBA" id="ARBA00022679"/>
    </source>
</evidence>
<dbReference type="InterPro" id="IPR050706">
    <property type="entry name" value="Cyclic-di-GMP_PDE-like"/>
</dbReference>
<dbReference type="Pfam" id="PF01590">
    <property type="entry name" value="GAF"/>
    <property type="match status" value="1"/>
</dbReference>
<evidence type="ECO:0000259" key="5">
    <source>
        <dbReference type="PROSITE" id="PS50110"/>
    </source>
</evidence>
<dbReference type="InterPro" id="IPR001633">
    <property type="entry name" value="EAL_dom"/>
</dbReference>
<evidence type="ECO:0000256" key="2">
    <source>
        <dbReference type="ARBA" id="ARBA00022777"/>
    </source>
</evidence>
<dbReference type="Proteomes" id="UP000068447">
    <property type="component" value="Chromosome"/>
</dbReference>
<dbReference type="SMART" id="SM00052">
    <property type="entry name" value="EAL"/>
    <property type="match status" value="1"/>
</dbReference>
<dbReference type="Gene3D" id="3.20.20.450">
    <property type="entry name" value="EAL domain"/>
    <property type="match status" value="1"/>
</dbReference>
<feature type="domain" description="EAL" evidence="6">
    <location>
        <begin position="141"/>
        <end position="407"/>
    </location>
</feature>